<proteinExistence type="predicted"/>
<dbReference type="EMBL" id="MU150230">
    <property type="protein sequence ID" value="KAF9469442.1"/>
    <property type="molecule type" value="Genomic_DNA"/>
</dbReference>
<sequence>MAAYLSIIICLVSLSQFVGKILDPVEAVLGSLVTLSFIPSLPRKVLCGLLFFPFTPRASSLSLSIPLRLGFYGRL</sequence>
<comment type="caution">
    <text evidence="2">The sequence shown here is derived from an EMBL/GenBank/DDBJ whole genome shotgun (WGS) entry which is preliminary data.</text>
</comment>
<feature type="chain" id="PRO_5040216580" evidence="1">
    <location>
        <begin position="28"/>
        <end position="75"/>
    </location>
</feature>
<dbReference type="Proteomes" id="UP000807353">
    <property type="component" value="Unassembled WGS sequence"/>
</dbReference>
<protein>
    <submittedName>
        <fullName evidence="2">Uncharacterized protein</fullName>
    </submittedName>
</protein>
<evidence type="ECO:0000313" key="2">
    <source>
        <dbReference type="EMBL" id="KAF9469442.1"/>
    </source>
</evidence>
<accession>A0A9P5YGE0</accession>
<evidence type="ECO:0000256" key="1">
    <source>
        <dbReference type="SAM" id="SignalP"/>
    </source>
</evidence>
<keyword evidence="1" id="KW-0732">Signal</keyword>
<evidence type="ECO:0000313" key="3">
    <source>
        <dbReference type="Proteomes" id="UP000807353"/>
    </source>
</evidence>
<name>A0A9P5YGE0_9AGAR</name>
<keyword evidence="3" id="KW-1185">Reference proteome</keyword>
<dbReference type="AlphaFoldDB" id="A0A9P5YGE0"/>
<reference evidence="2" key="1">
    <citation type="submission" date="2020-11" db="EMBL/GenBank/DDBJ databases">
        <authorList>
            <consortium name="DOE Joint Genome Institute"/>
            <person name="Ahrendt S."/>
            <person name="Riley R."/>
            <person name="Andreopoulos W."/>
            <person name="Labutti K."/>
            <person name="Pangilinan J."/>
            <person name="Ruiz-Duenas F.J."/>
            <person name="Barrasa J.M."/>
            <person name="Sanchez-Garcia M."/>
            <person name="Camarero S."/>
            <person name="Miyauchi S."/>
            <person name="Serrano A."/>
            <person name="Linde D."/>
            <person name="Babiker R."/>
            <person name="Drula E."/>
            <person name="Ayuso-Fernandez I."/>
            <person name="Pacheco R."/>
            <person name="Padilla G."/>
            <person name="Ferreira P."/>
            <person name="Barriuso J."/>
            <person name="Kellner H."/>
            <person name="Castanera R."/>
            <person name="Alfaro M."/>
            <person name="Ramirez L."/>
            <person name="Pisabarro A.G."/>
            <person name="Kuo A."/>
            <person name="Tritt A."/>
            <person name="Lipzen A."/>
            <person name="He G."/>
            <person name="Yan M."/>
            <person name="Ng V."/>
            <person name="Cullen D."/>
            <person name="Martin F."/>
            <person name="Rosso M.-N."/>
            <person name="Henrissat B."/>
            <person name="Hibbett D."/>
            <person name="Martinez A.T."/>
            <person name="Grigoriev I.V."/>
        </authorList>
    </citation>
    <scope>NUCLEOTIDE SEQUENCE</scope>
    <source>
        <strain evidence="2">CBS 247.69</strain>
    </source>
</reference>
<gene>
    <name evidence="2" type="ORF">BDZ94DRAFT_382077</name>
</gene>
<feature type="signal peptide" evidence="1">
    <location>
        <begin position="1"/>
        <end position="27"/>
    </location>
</feature>
<organism evidence="2 3">
    <name type="scientific">Collybia nuda</name>
    <dbReference type="NCBI Taxonomy" id="64659"/>
    <lineage>
        <taxon>Eukaryota</taxon>
        <taxon>Fungi</taxon>
        <taxon>Dikarya</taxon>
        <taxon>Basidiomycota</taxon>
        <taxon>Agaricomycotina</taxon>
        <taxon>Agaricomycetes</taxon>
        <taxon>Agaricomycetidae</taxon>
        <taxon>Agaricales</taxon>
        <taxon>Tricholomatineae</taxon>
        <taxon>Clitocybaceae</taxon>
        <taxon>Collybia</taxon>
    </lineage>
</organism>